<dbReference type="PhylomeDB" id="O18253"/>
<dbReference type="OMA" id="WVNGANF"/>
<feature type="transmembrane region" description="Helical" evidence="1">
    <location>
        <begin position="32"/>
        <end position="53"/>
    </location>
</feature>
<dbReference type="PANTHER" id="PTHR31967">
    <property type="entry name" value="GROUNDHOG (HEDGEHOG-LIKE FAMILY)-RELATED"/>
    <property type="match status" value="1"/>
</dbReference>
<evidence type="ECO:0007829" key="6">
    <source>
        <dbReference type="PeptideAtlas" id="O18253"/>
    </source>
</evidence>
<dbReference type="Proteomes" id="UP000001940">
    <property type="component" value="Chromosome IV"/>
</dbReference>
<gene>
    <name evidence="3" type="ORF">CELE_Y57G11C.31</name>
    <name evidence="3 5" type="ORF">Y57G11C.31</name>
</gene>
<dbReference type="GeneID" id="178396"/>
<evidence type="ECO:0000256" key="1">
    <source>
        <dbReference type="SAM" id="Phobius"/>
    </source>
</evidence>
<dbReference type="HOGENOM" id="CLU_046475_0_0_1"/>
<dbReference type="PIR" id="T27241">
    <property type="entry name" value="T27241"/>
</dbReference>
<evidence type="ECO:0000313" key="3">
    <source>
        <dbReference type="EMBL" id="CAB16530.2"/>
    </source>
</evidence>
<evidence type="ECO:0000313" key="5">
    <source>
        <dbReference type="WormBase" id="Y57G11C.31"/>
    </source>
</evidence>
<evidence type="ECO:0000313" key="4">
    <source>
        <dbReference type="Proteomes" id="UP000001940"/>
    </source>
</evidence>
<dbReference type="Bgee" id="WBGene00013321">
    <property type="expression patterns" value="Expressed in larva and 3 other cell types or tissues"/>
</dbReference>
<dbReference type="Pfam" id="PF03407">
    <property type="entry name" value="Nucleotid_trans"/>
    <property type="match status" value="1"/>
</dbReference>
<keyword evidence="1" id="KW-1133">Transmembrane helix</keyword>
<keyword evidence="1" id="KW-0812">Transmembrane</keyword>
<evidence type="ECO:0000259" key="2">
    <source>
        <dbReference type="Pfam" id="PF03407"/>
    </source>
</evidence>
<dbReference type="AlphaFoldDB" id="O18253"/>
<dbReference type="WormBase" id="Y57G11C.31">
    <property type="protein sequence ID" value="CE35691"/>
    <property type="gene ID" value="WBGene00013321"/>
</dbReference>
<keyword evidence="6" id="KW-1267">Proteomics identification</keyword>
<dbReference type="eggNOG" id="ENOG502RPCK">
    <property type="taxonomic scope" value="Eukaryota"/>
</dbReference>
<sequence>MTESTKSGGGPNLRNLLYTIWTSTECVLYKVLFNRVTLIAFYAFWFLFGVLVLRKTQNAITAVRYVKTHGETVSLSSIEESREFADLIDTLDRKFSRPPAIFLLNQYALNMTDNFLCNTATLDGAHERFIFVTLDTVARDTIKKRWPEIQQFHWPTPSLYKPFSFAEGPYQTIYLLRSNLALALIKKGKSFWMMQQDTFWRKNIFDMNYEDDMSYDAIFDQLGSEEEHSMRKEWVNGANFFIRANNDTQLFFERMSEKLAHWYTPDMGIMIQQCHTWKKPVCAYIPHNVVYSWEWMFTEQKDPPYLMQLDCETDGGSKLMQLGRYGFHFVNPDGTCNDQKVALAKGKMENGTVEVQMSKTLPSWGRLQFKAYWYIVDYMLWTPIIGEYLKPYLAMIGFILMITI</sequence>
<dbReference type="FunCoup" id="O18253">
    <property type="interactions" value="192"/>
</dbReference>
<dbReference type="KEGG" id="cel:CELE_Y57G11C.31"/>
<keyword evidence="3" id="KW-0808">Transferase</keyword>
<dbReference type="RefSeq" id="NP_502775.2">
    <property type="nucleotide sequence ID" value="NM_070374.3"/>
</dbReference>
<dbReference type="UCSC" id="Y57G11C.31">
    <property type="organism name" value="c. elegans"/>
</dbReference>
<dbReference type="InParanoid" id="O18253"/>
<keyword evidence="4" id="KW-1185">Reference proteome</keyword>
<proteinExistence type="evidence at protein level"/>
<dbReference type="AGR" id="WB:WBGene00013321"/>
<name>O18253_CAEEL</name>
<reference evidence="3 4" key="1">
    <citation type="journal article" date="1998" name="Science">
        <title>Genome sequence of the nematode C. elegans: a platform for investigating biology.</title>
        <authorList>
            <consortium name="The C. elegans sequencing consortium"/>
            <person name="Sulson J.E."/>
            <person name="Waterston R."/>
        </authorList>
    </citation>
    <scope>NUCLEOTIDE SEQUENCE [LARGE SCALE GENOMIC DNA]</scope>
    <source>
        <strain evidence="3 4">Bristol N2</strain>
    </source>
</reference>
<dbReference type="GO" id="GO:0016740">
    <property type="term" value="F:transferase activity"/>
    <property type="evidence" value="ECO:0007669"/>
    <property type="project" value="UniProtKB-KW"/>
</dbReference>
<protein>
    <submittedName>
        <fullName evidence="3">Nucleotide-diphospho-sugar transferase domain-containing protein</fullName>
    </submittedName>
</protein>
<accession>O18253</accession>
<dbReference type="PaxDb" id="6239-Y57G11C.31.2"/>
<dbReference type="PeptideAtlas" id="O18253"/>
<dbReference type="CTD" id="178396"/>
<feature type="domain" description="Nucleotide-diphospho-sugar transferase" evidence="2">
    <location>
        <begin position="125"/>
        <end position="322"/>
    </location>
</feature>
<dbReference type="PANTHER" id="PTHR31967:SF10">
    <property type="entry name" value="NUCLEOTIDE-DIPHOSPHO-SUGAR TRANSFERASE DOMAIN-CONTAINING PROTEIN"/>
    <property type="match status" value="1"/>
</dbReference>
<dbReference type="InterPro" id="IPR005069">
    <property type="entry name" value="Nucl-diP-sugar_transferase"/>
</dbReference>
<dbReference type="OrthoDB" id="5836963at2759"/>
<organism evidence="3 4">
    <name type="scientific">Caenorhabditis elegans</name>
    <dbReference type="NCBI Taxonomy" id="6239"/>
    <lineage>
        <taxon>Eukaryota</taxon>
        <taxon>Metazoa</taxon>
        <taxon>Ecdysozoa</taxon>
        <taxon>Nematoda</taxon>
        <taxon>Chromadorea</taxon>
        <taxon>Rhabditida</taxon>
        <taxon>Rhabditina</taxon>
        <taxon>Rhabditomorpha</taxon>
        <taxon>Rhabditoidea</taxon>
        <taxon>Rhabditidae</taxon>
        <taxon>Peloderinae</taxon>
        <taxon>Caenorhabditis</taxon>
    </lineage>
</organism>
<dbReference type="EMBL" id="BX284604">
    <property type="protein sequence ID" value="CAB16530.2"/>
    <property type="molecule type" value="Genomic_DNA"/>
</dbReference>
<keyword evidence="1" id="KW-0472">Membrane</keyword>